<keyword evidence="5 7" id="KW-0560">Oxidoreductase</keyword>
<gene>
    <name evidence="7" type="primary">argC</name>
    <name evidence="10" type="ORF">I6I10_08860</name>
    <name evidence="11" type="ORF">I6J21_07280</name>
</gene>
<dbReference type="GO" id="GO:0006526">
    <property type="term" value="P:L-arginine biosynthetic process"/>
    <property type="evidence" value="ECO:0007669"/>
    <property type="project" value="UniProtKB-UniRule"/>
</dbReference>
<dbReference type="AlphaFoldDB" id="A0A7T4JUA4"/>
<dbReference type="InterPro" id="IPR000534">
    <property type="entry name" value="Semialdehyde_DH_NAD-bd"/>
</dbReference>
<comment type="catalytic activity">
    <reaction evidence="6 7">
        <text>N-acetyl-L-glutamate 5-semialdehyde + phosphate + NADP(+) = N-acetyl-L-glutamyl 5-phosphate + NADPH + H(+)</text>
        <dbReference type="Rhea" id="RHEA:21588"/>
        <dbReference type="ChEBI" id="CHEBI:15378"/>
        <dbReference type="ChEBI" id="CHEBI:29123"/>
        <dbReference type="ChEBI" id="CHEBI:43474"/>
        <dbReference type="ChEBI" id="CHEBI:57783"/>
        <dbReference type="ChEBI" id="CHEBI:57936"/>
        <dbReference type="ChEBI" id="CHEBI:58349"/>
        <dbReference type="EC" id="1.2.1.38"/>
    </reaction>
</comment>
<dbReference type="PANTHER" id="PTHR32338">
    <property type="entry name" value="N-ACETYL-GAMMA-GLUTAMYL-PHOSPHATE REDUCTASE, CHLOROPLASTIC-RELATED-RELATED"/>
    <property type="match status" value="1"/>
</dbReference>
<dbReference type="GO" id="GO:0051287">
    <property type="term" value="F:NAD binding"/>
    <property type="evidence" value="ECO:0007669"/>
    <property type="project" value="InterPro"/>
</dbReference>
<dbReference type="OrthoDB" id="9801289at2"/>
<evidence type="ECO:0000313" key="11">
    <source>
        <dbReference type="EMBL" id="QRP69630.1"/>
    </source>
</evidence>
<dbReference type="PANTHER" id="PTHR32338:SF10">
    <property type="entry name" value="N-ACETYL-GAMMA-GLUTAMYL-PHOSPHATE REDUCTASE, CHLOROPLASTIC-RELATED"/>
    <property type="match status" value="1"/>
</dbReference>
<dbReference type="Gene3D" id="3.40.50.720">
    <property type="entry name" value="NAD(P)-binding Rossmann-like Domain"/>
    <property type="match status" value="1"/>
</dbReference>
<evidence type="ECO:0000256" key="5">
    <source>
        <dbReference type="ARBA" id="ARBA00023002"/>
    </source>
</evidence>
<reference evidence="10 12" key="1">
    <citation type="submission" date="2020-12" db="EMBL/GenBank/DDBJ databases">
        <title>FDA dAtabase for Regulatory Grade micrObial Sequences (FDA-ARGOS): Supporting development and validation of Infectious Disease Dx tests.</title>
        <authorList>
            <person name="Sproer C."/>
            <person name="Gronow S."/>
            <person name="Severitt S."/>
            <person name="Schroder I."/>
            <person name="Tallon L."/>
            <person name="Sadzewicz L."/>
            <person name="Zhao X."/>
            <person name="Boylan J."/>
            <person name="Ott S."/>
            <person name="Bowen H."/>
            <person name="Vavikolanu K."/>
            <person name="Mehta A."/>
            <person name="Aluvathingal J."/>
            <person name="Nadendla S."/>
            <person name="Lowell S."/>
            <person name="Myers T."/>
            <person name="Yan Y."/>
            <person name="Sichtig H."/>
        </authorList>
    </citation>
    <scope>NUCLEOTIDE SEQUENCE [LARGE SCALE GENOMIC DNA]</scope>
    <source>
        <strain evidence="10 12">FDAARGOS_1053</strain>
        <strain evidence="11">FDAARGOS_1191</strain>
    </source>
</reference>
<dbReference type="HAMAP" id="MF_00150">
    <property type="entry name" value="ArgC_type1"/>
    <property type="match status" value="1"/>
</dbReference>
<protein>
    <recommendedName>
        <fullName evidence="7">N-acetyl-gamma-glutamyl-phosphate reductase</fullName>
        <shortName evidence="7">AGPR</shortName>
        <ecNumber evidence="7">1.2.1.38</ecNumber>
    </recommendedName>
    <alternativeName>
        <fullName evidence="7">N-acetyl-glutamate semialdehyde dehydrogenase</fullName>
        <shortName evidence="7">NAGSA dehydrogenase</shortName>
    </alternativeName>
</protein>
<keyword evidence="7" id="KW-0963">Cytoplasm</keyword>
<dbReference type="GO" id="GO:0070401">
    <property type="term" value="F:NADP+ binding"/>
    <property type="evidence" value="ECO:0007669"/>
    <property type="project" value="InterPro"/>
</dbReference>
<evidence type="ECO:0000256" key="1">
    <source>
        <dbReference type="ARBA" id="ARBA00004862"/>
    </source>
</evidence>
<dbReference type="UniPathway" id="UPA00068">
    <property type="reaction ID" value="UER00108"/>
</dbReference>
<comment type="function">
    <text evidence="7">Catalyzes the NADPH-dependent reduction of N-acetyl-5-glutamyl phosphate to yield N-acetyl-L-glutamate 5-semialdehyde.</text>
</comment>
<dbReference type="GeneID" id="92760210"/>
<dbReference type="InterPro" id="IPR036291">
    <property type="entry name" value="NAD(P)-bd_dom_sf"/>
</dbReference>
<dbReference type="EC" id="1.2.1.38" evidence="7"/>
<keyword evidence="2 7" id="KW-0055">Arginine biosynthesis</keyword>
<dbReference type="PROSITE" id="PS01224">
    <property type="entry name" value="ARGC"/>
    <property type="match status" value="1"/>
</dbReference>
<evidence type="ECO:0000313" key="12">
    <source>
        <dbReference type="Proteomes" id="UP000596145"/>
    </source>
</evidence>
<evidence type="ECO:0000259" key="9">
    <source>
        <dbReference type="SMART" id="SM00859"/>
    </source>
</evidence>
<dbReference type="Proteomes" id="UP000617681">
    <property type="component" value="Chromosome"/>
</dbReference>
<evidence type="ECO:0000256" key="6">
    <source>
        <dbReference type="ARBA" id="ARBA00050557"/>
    </source>
</evidence>
<dbReference type="SMART" id="SM00859">
    <property type="entry name" value="Semialdhyde_dh"/>
    <property type="match status" value="1"/>
</dbReference>
<dbReference type="SUPFAM" id="SSF55347">
    <property type="entry name" value="Glyceraldehyde-3-phosphate dehydrogenase-like, C-terminal domain"/>
    <property type="match status" value="1"/>
</dbReference>
<dbReference type="RefSeq" id="WP_005389846.1">
    <property type="nucleotide sequence ID" value="NZ_CP066007.1"/>
</dbReference>
<dbReference type="NCBIfam" id="TIGR01850">
    <property type="entry name" value="argC"/>
    <property type="match status" value="1"/>
</dbReference>
<comment type="pathway">
    <text evidence="1 7">Amino-acid biosynthesis; L-arginine biosynthesis; N(2)-acetyl-L-ornithine from L-glutamate: step 3/4.</text>
</comment>
<evidence type="ECO:0000256" key="3">
    <source>
        <dbReference type="ARBA" id="ARBA00022605"/>
    </source>
</evidence>
<dbReference type="Pfam" id="PF22698">
    <property type="entry name" value="Semialdhyde_dhC_1"/>
    <property type="match status" value="1"/>
</dbReference>
<dbReference type="EMBL" id="CP069534">
    <property type="protein sequence ID" value="QRP69630.1"/>
    <property type="molecule type" value="Genomic_DNA"/>
</dbReference>
<keyword evidence="3 7" id="KW-0028">Amino-acid biosynthesis</keyword>
<feature type="active site" evidence="7 8">
    <location>
        <position position="151"/>
    </location>
</feature>
<organism evidence="10 12">
    <name type="scientific">Corynebacterium glucuronolyticum</name>
    <dbReference type="NCBI Taxonomy" id="39791"/>
    <lineage>
        <taxon>Bacteria</taxon>
        <taxon>Bacillati</taxon>
        <taxon>Actinomycetota</taxon>
        <taxon>Actinomycetes</taxon>
        <taxon>Mycobacteriales</taxon>
        <taxon>Corynebacteriaceae</taxon>
        <taxon>Corynebacterium</taxon>
    </lineage>
</organism>
<name>A0A7T4JUA4_9CORY</name>
<evidence type="ECO:0000256" key="7">
    <source>
        <dbReference type="HAMAP-Rule" id="MF_00150"/>
    </source>
</evidence>
<dbReference type="SUPFAM" id="SSF51735">
    <property type="entry name" value="NAD(P)-binding Rossmann-fold domains"/>
    <property type="match status" value="1"/>
</dbReference>
<sequence>MAVTIGIAGATGYAGSEVLRLLLSHPAYNSGNIIIGPLMGNSTAGEKVGTLLPHLSPLADREIEPLTVELLRQCDVAFLALPHGHSGEIARQMEDDCLVIDLSADFRLEDPMQWEKFYGSTHAGTFTYGLPELPGQREQLRNTTAIAVPGCFPTGATLAAVPALAKNIIKPELTIVSFSGVSGAGKKASVANLGAETMNTARAYNVGGIHRHTPEIEQNLSHVTDEPVNVSFTPVLAPMTRGILSTVVAPLAQPDMTTDELRDLYVQWYGNEQFVIVLPPNQQPATQNVLGSNYCHVQVAVDRHAQKVVITSAIDNLAKGTAGNAIQSMNLALGWPESAGLTAPAAAP</sequence>
<dbReference type="CDD" id="cd24148">
    <property type="entry name" value="AGPR_1_actinobacAGPR_like"/>
    <property type="match status" value="1"/>
</dbReference>
<dbReference type="InterPro" id="IPR023013">
    <property type="entry name" value="AGPR_AS"/>
</dbReference>
<evidence type="ECO:0000256" key="4">
    <source>
        <dbReference type="ARBA" id="ARBA00022857"/>
    </source>
</evidence>
<comment type="similarity">
    <text evidence="7">Belongs to the NAGSA dehydrogenase family. Type 1 subfamily.</text>
</comment>
<dbReference type="InterPro" id="IPR058924">
    <property type="entry name" value="AGPR_dimerisation_dom"/>
</dbReference>
<proteinExistence type="inferred from homology"/>
<dbReference type="EMBL" id="CP066007">
    <property type="protein sequence ID" value="QQB45616.1"/>
    <property type="molecule type" value="Genomic_DNA"/>
</dbReference>
<keyword evidence="4 7" id="KW-0521">NADP</keyword>
<dbReference type="InterPro" id="IPR000706">
    <property type="entry name" value="AGPR_type-1"/>
</dbReference>
<evidence type="ECO:0000256" key="8">
    <source>
        <dbReference type="PROSITE-ProRule" id="PRU10010"/>
    </source>
</evidence>
<comment type="subcellular location">
    <subcellularLocation>
        <location evidence="7">Cytoplasm</location>
    </subcellularLocation>
</comment>
<accession>A0A7T4JUA4</accession>
<evidence type="ECO:0000256" key="2">
    <source>
        <dbReference type="ARBA" id="ARBA00022571"/>
    </source>
</evidence>
<dbReference type="Proteomes" id="UP000596145">
    <property type="component" value="Chromosome"/>
</dbReference>
<feature type="domain" description="Semialdehyde dehydrogenase NAD-binding" evidence="9">
    <location>
        <begin position="4"/>
        <end position="141"/>
    </location>
</feature>
<dbReference type="FunFam" id="3.30.360.10:FF:000014">
    <property type="entry name" value="N-acetyl-gamma-glutamyl-phosphate reductase"/>
    <property type="match status" value="1"/>
</dbReference>
<dbReference type="Pfam" id="PF01118">
    <property type="entry name" value="Semialdhyde_dh"/>
    <property type="match status" value="1"/>
</dbReference>
<dbReference type="Gene3D" id="3.30.360.10">
    <property type="entry name" value="Dihydrodipicolinate Reductase, domain 2"/>
    <property type="match status" value="1"/>
</dbReference>
<dbReference type="GO" id="GO:0005737">
    <property type="term" value="C:cytoplasm"/>
    <property type="evidence" value="ECO:0007669"/>
    <property type="project" value="UniProtKB-SubCell"/>
</dbReference>
<evidence type="ECO:0000313" key="10">
    <source>
        <dbReference type="EMBL" id="QQB45616.1"/>
    </source>
</evidence>
<dbReference type="GO" id="GO:0003942">
    <property type="term" value="F:N-acetyl-gamma-glutamyl-phosphate reductase activity"/>
    <property type="evidence" value="ECO:0007669"/>
    <property type="project" value="UniProtKB-UniRule"/>
</dbReference>
<dbReference type="InterPro" id="IPR050085">
    <property type="entry name" value="AGPR"/>
</dbReference>
<dbReference type="CDD" id="cd23934">
    <property type="entry name" value="AGPR_1_C"/>
    <property type="match status" value="1"/>
</dbReference>